<evidence type="ECO:0000259" key="8">
    <source>
        <dbReference type="SMART" id="SM00331"/>
    </source>
</evidence>
<feature type="transmembrane region" description="Helical" evidence="7">
    <location>
        <begin position="27"/>
        <end position="50"/>
    </location>
</feature>
<evidence type="ECO:0000256" key="1">
    <source>
        <dbReference type="ARBA" id="ARBA00004651"/>
    </source>
</evidence>
<keyword evidence="2" id="KW-1003">Cell membrane</keyword>
<dbReference type="AlphaFoldDB" id="A0A949X2T6"/>
<dbReference type="Proteomes" id="UP000694308">
    <property type="component" value="Unassembled WGS sequence"/>
</dbReference>
<dbReference type="Pfam" id="PF07228">
    <property type="entry name" value="SpoIIE"/>
    <property type="match status" value="1"/>
</dbReference>
<evidence type="ECO:0000313" key="10">
    <source>
        <dbReference type="Proteomes" id="UP000694308"/>
    </source>
</evidence>
<evidence type="ECO:0000256" key="4">
    <source>
        <dbReference type="ARBA" id="ARBA00022801"/>
    </source>
</evidence>
<dbReference type="CDD" id="cd12912">
    <property type="entry name" value="PDC2_MCP_like"/>
    <property type="match status" value="1"/>
</dbReference>
<evidence type="ECO:0000313" key="9">
    <source>
        <dbReference type="EMBL" id="MBV7273649.1"/>
    </source>
</evidence>
<keyword evidence="4" id="KW-0378">Hydrolase</keyword>
<keyword evidence="5 7" id="KW-1133">Transmembrane helix</keyword>
<keyword evidence="10" id="KW-1185">Reference proteome</keyword>
<comment type="subcellular location">
    <subcellularLocation>
        <location evidence="1">Cell membrane</location>
        <topology evidence="1">Multi-pass membrane protein</topology>
    </subcellularLocation>
</comment>
<dbReference type="SMART" id="SM00331">
    <property type="entry name" value="PP2C_SIG"/>
    <property type="match status" value="1"/>
</dbReference>
<proteinExistence type="predicted"/>
<dbReference type="RefSeq" id="WP_218320716.1">
    <property type="nucleotide sequence ID" value="NZ_JAEEGC010000052.1"/>
</dbReference>
<evidence type="ECO:0000256" key="7">
    <source>
        <dbReference type="SAM" id="Phobius"/>
    </source>
</evidence>
<organism evidence="9 10">
    <name type="scientific">Clostridium thailandense</name>
    <dbReference type="NCBI Taxonomy" id="2794346"/>
    <lineage>
        <taxon>Bacteria</taxon>
        <taxon>Bacillati</taxon>
        <taxon>Bacillota</taxon>
        <taxon>Clostridia</taxon>
        <taxon>Eubacteriales</taxon>
        <taxon>Clostridiaceae</taxon>
        <taxon>Clostridium</taxon>
    </lineage>
</organism>
<protein>
    <submittedName>
        <fullName evidence="9">SpoIIE family protein phosphatase</fullName>
    </submittedName>
</protein>
<dbReference type="PANTHER" id="PTHR43156:SF9">
    <property type="entry name" value="HAMP DOMAIN-CONTAINING PROTEIN"/>
    <property type="match status" value="1"/>
</dbReference>
<reference evidence="9" key="1">
    <citation type="submission" date="2020-12" db="EMBL/GenBank/DDBJ databases">
        <title>Clostridium thailandense sp. nov., a novel acetogenic bacterium isolated from peat land soil in Thailand.</title>
        <authorList>
            <person name="Chaikitkaew S."/>
            <person name="Birkeland N.K."/>
        </authorList>
    </citation>
    <scope>NUCLEOTIDE SEQUENCE</scope>
    <source>
        <strain evidence="9">PL3</strain>
    </source>
</reference>
<keyword evidence="3 7" id="KW-0812">Transmembrane</keyword>
<evidence type="ECO:0000256" key="2">
    <source>
        <dbReference type="ARBA" id="ARBA00022475"/>
    </source>
</evidence>
<evidence type="ECO:0000256" key="3">
    <source>
        <dbReference type="ARBA" id="ARBA00022692"/>
    </source>
</evidence>
<dbReference type="InterPro" id="IPR001932">
    <property type="entry name" value="PPM-type_phosphatase-like_dom"/>
</dbReference>
<dbReference type="InterPro" id="IPR033479">
    <property type="entry name" value="dCache_1"/>
</dbReference>
<dbReference type="PANTHER" id="PTHR43156">
    <property type="entry name" value="STAGE II SPORULATION PROTEIN E-RELATED"/>
    <property type="match status" value="1"/>
</dbReference>
<name>A0A949X2T6_9CLOT</name>
<dbReference type="GO" id="GO:0016791">
    <property type="term" value="F:phosphatase activity"/>
    <property type="evidence" value="ECO:0007669"/>
    <property type="project" value="TreeGrafter"/>
</dbReference>
<keyword evidence="6 7" id="KW-0472">Membrane</keyword>
<comment type="caution">
    <text evidence="9">The sequence shown here is derived from an EMBL/GenBank/DDBJ whole genome shotgun (WGS) entry which is preliminary data.</text>
</comment>
<accession>A0A949X2T6</accession>
<sequence>MLGFNKKLSEKNVEYDKTIIDNSTINVIVLASLTIVVSVFLMGGIGYYIAKSAVVQKLKSKDLIYIAQSITSKIDARISRAKETSIILSRDPVIIKWLEGREKDENLGKYSKQKIMDLAKEYDYSNSFIVSSLTNNYYTESGQLADTLSRNNSYDLWFFKTIESKKDVNIVIDYNKERKDTFVFINVLIGDINKPLGVTGIGLSLKDISEEFKSYKFGQHSNLWLVDSKGNIYLSDNIDQIGKNVSEFTTNFATKEIVDSNILKQDIFEYKNSKGEIEDVICEPIKSTEWKLVFQMPRAESISVLDSVKINTITACIITLVLIIFIFFLISRKIADPYKRALVLTRQLEEKVNERTRELKEKNTKIMDSIQYAKFIQKSILPPLEELDSVLTGHFIIWKPKDIVGGDFYFFKRLSHGYILAIGDCTGHGVPGALMTMTANSVLSNIVESICNNDPARILKEMNLRLKQALHGRDVENSIDDGLDAGVIYVSNERNLIYAGAKISLYKKNNEGLECFKGDRKGVGYKNTSNDYEFTNYKIDLKDDETFYITTDGYTDQGGGEKSLPFGKKRLKEVILKYSEKPLDEQLDLFQQELQLYMKDEEQRDDITVVAFKA</sequence>
<evidence type="ECO:0000256" key="6">
    <source>
        <dbReference type="ARBA" id="ARBA00023136"/>
    </source>
</evidence>
<dbReference type="GO" id="GO:0005886">
    <property type="term" value="C:plasma membrane"/>
    <property type="evidence" value="ECO:0007669"/>
    <property type="project" value="UniProtKB-SubCell"/>
</dbReference>
<evidence type="ECO:0000256" key="5">
    <source>
        <dbReference type="ARBA" id="ARBA00022989"/>
    </source>
</evidence>
<dbReference type="InterPro" id="IPR052016">
    <property type="entry name" value="Bact_Sigma-Reg"/>
</dbReference>
<feature type="transmembrane region" description="Helical" evidence="7">
    <location>
        <begin position="310"/>
        <end position="330"/>
    </location>
</feature>
<dbReference type="EMBL" id="JAEEGC010000052">
    <property type="protein sequence ID" value="MBV7273649.1"/>
    <property type="molecule type" value="Genomic_DNA"/>
</dbReference>
<dbReference type="Pfam" id="PF02743">
    <property type="entry name" value="dCache_1"/>
    <property type="match status" value="1"/>
</dbReference>
<gene>
    <name evidence="9" type="ORF">I6U48_12075</name>
</gene>
<feature type="domain" description="PPM-type phosphatase" evidence="8">
    <location>
        <begin position="387"/>
        <end position="614"/>
    </location>
</feature>